<dbReference type="GO" id="GO:0004326">
    <property type="term" value="F:tetrahydrofolylpolyglutamate synthase activity"/>
    <property type="evidence" value="ECO:0007669"/>
    <property type="project" value="InterPro"/>
</dbReference>
<dbReference type="Proteomes" id="UP000823750">
    <property type="component" value="Unassembled WGS sequence"/>
</dbReference>
<evidence type="ECO:0000256" key="1">
    <source>
        <dbReference type="ARBA" id="ARBA00008276"/>
    </source>
</evidence>
<dbReference type="SUPFAM" id="SSF53623">
    <property type="entry name" value="MurD-like peptide ligases, catalytic domain"/>
    <property type="match status" value="1"/>
</dbReference>
<dbReference type="Gene3D" id="3.40.1190.10">
    <property type="entry name" value="Mur-like, catalytic domain"/>
    <property type="match status" value="1"/>
</dbReference>
<organism evidence="7 8">
    <name type="scientific">Candidatus Cryptobacteroides excrementavium</name>
    <dbReference type="NCBI Taxonomy" id="2840759"/>
    <lineage>
        <taxon>Bacteria</taxon>
        <taxon>Pseudomonadati</taxon>
        <taxon>Bacteroidota</taxon>
        <taxon>Bacteroidia</taxon>
        <taxon>Bacteroidales</taxon>
        <taxon>Candidatus Cryptobacteroides</taxon>
    </lineage>
</organism>
<evidence type="ECO:0000256" key="6">
    <source>
        <dbReference type="ARBA" id="ARBA00022842"/>
    </source>
</evidence>
<keyword evidence="6" id="KW-0460">Magnesium</keyword>
<gene>
    <name evidence="7" type="ORF">IAB78_03385</name>
</gene>
<evidence type="ECO:0000256" key="4">
    <source>
        <dbReference type="ARBA" id="ARBA00022741"/>
    </source>
</evidence>
<evidence type="ECO:0000313" key="8">
    <source>
        <dbReference type="Proteomes" id="UP000823750"/>
    </source>
</evidence>
<dbReference type="PANTHER" id="PTHR11136">
    <property type="entry name" value="FOLYLPOLYGLUTAMATE SYNTHASE-RELATED"/>
    <property type="match status" value="1"/>
</dbReference>
<dbReference type="PANTHER" id="PTHR11136:SF0">
    <property type="entry name" value="DIHYDROFOLATE SYNTHETASE-RELATED"/>
    <property type="match status" value="1"/>
</dbReference>
<dbReference type="InterPro" id="IPR036565">
    <property type="entry name" value="Mur-like_cat_sf"/>
</dbReference>
<accession>A0A9D9NRL3</accession>
<dbReference type="Gene3D" id="3.90.190.20">
    <property type="entry name" value="Mur ligase, C-terminal domain"/>
    <property type="match status" value="1"/>
</dbReference>
<proteinExistence type="inferred from homology"/>
<dbReference type="InterPro" id="IPR001645">
    <property type="entry name" value="Folylpolyglutamate_synth"/>
</dbReference>
<sequence length="486" mass="53401">MFSEKEYDRMIGDLFVRFPSFQKDGTSAYKPGIAGMEFFDSLNGHPHTKYKTIHVAGTNGKGSVCSMLASILASAGYRVGLYTSPHLLDFRERMRIIDGRCGQDSGAGPQRHACAPELYYIEKKEVWDFLRRWGETFDHLDLSFFEITTSMAFDWFASRNVDVAVIETGLGGRLDSTNIISPVMSIITNIGLDHCDMLGNTLSEIAFEKAGIIKPAVPAVVGESSPETDPVFDRKVLYSNLSVPEYMACRTRIMSLLVYADKTVPACWDRHEELLERMDLKGEYQEKNLRTVLAAADMLRRILPGMLPDDPSEAIEHAAVRTGFHGRWETVCSSPRIICDIGHNAHGLKYNFHQLAKMLAGGECSSLTVVYGTVSDKDYESVFPLMPDGAAYVFTNASGRRACPASAVMEKYIGYCEAAGRGHGNVFAEGSVAMAMEKAVALAVSAGGAGCPDKTGGPMIYVGGSTYVVSEALVWLEEYLKRIKCE</sequence>
<evidence type="ECO:0000256" key="2">
    <source>
        <dbReference type="ARBA" id="ARBA00022598"/>
    </source>
</evidence>
<protein>
    <submittedName>
        <fullName evidence="7">Bifunctional folylpolyglutamate synthase/dihydrofolate synthase</fullName>
    </submittedName>
</protein>
<comment type="caution">
    <text evidence="7">The sequence shown here is derived from an EMBL/GenBank/DDBJ whole genome shotgun (WGS) entry which is preliminary data.</text>
</comment>
<dbReference type="SUPFAM" id="SSF53244">
    <property type="entry name" value="MurD-like peptide ligases, peptide-binding domain"/>
    <property type="match status" value="1"/>
</dbReference>
<keyword evidence="2" id="KW-0436">Ligase</keyword>
<reference evidence="7" key="2">
    <citation type="journal article" date="2021" name="PeerJ">
        <title>Extensive microbial diversity within the chicken gut microbiome revealed by metagenomics and culture.</title>
        <authorList>
            <person name="Gilroy R."/>
            <person name="Ravi A."/>
            <person name="Getino M."/>
            <person name="Pursley I."/>
            <person name="Horton D.L."/>
            <person name="Alikhan N.F."/>
            <person name="Baker D."/>
            <person name="Gharbi K."/>
            <person name="Hall N."/>
            <person name="Watson M."/>
            <person name="Adriaenssens E.M."/>
            <person name="Foster-Nyarko E."/>
            <person name="Jarju S."/>
            <person name="Secka A."/>
            <person name="Antonio M."/>
            <person name="Oren A."/>
            <person name="Chaudhuri R.R."/>
            <person name="La Ragione R."/>
            <person name="Hildebrand F."/>
            <person name="Pallen M.J."/>
        </authorList>
    </citation>
    <scope>NUCLEOTIDE SEQUENCE</scope>
    <source>
        <strain evidence="7">B2-16538</strain>
    </source>
</reference>
<dbReference type="GO" id="GO:0046872">
    <property type="term" value="F:metal ion binding"/>
    <property type="evidence" value="ECO:0007669"/>
    <property type="project" value="UniProtKB-KW"/>
</dbReference>
<dbReference type="GO" id="GO:0008841">
    <property type="term" value="F:dihydrofolate synthase activity"/>
    <property type="evidence" value="ECO:0007669"/>
    <property type="project" value="TreeGrafter"/>
</dbReference>
<dbReference type="PROSITE" id="PS01012">
    <property type="entry name" value="FOLYLPOLYGLU_SYNT_2"/>
    <property type="match status" value="1"/>
</dbReference>
<keyword evidence="5" id="KW-0067">ATP-binding</keyword>
<keyword evidence="3" id="KW-0479">Metal-binding</keyword>
<dbReference type="PROSITE" id="PS01011">
    <property type="entry name" value="FOLYLPOLYGLU_SYNT_1"/>
    <property type="match status" value="1"/>
</dbReference>
<dbReference type="GO" id="GO:0005524">
    <property type="term" value="F:ATP binding"/>
    <property type="evidence" value="ECO:0007669"/>
    <property type="project" value="UniProtKB-KW"/>
</dbReference>
<dbReference type="NCBIfam" id="TIGR01499">
    <property type="entry name" value="folC"/>
    <property type="match status" value="1"/>
</dbReference>
<evidence type="ECO:0000256" key="3">
    <source>
        <dbReference type="ARBA" id="ARBA00022723"/>
    </source>
</evidence>
<evidence type="ECO:0000256" key="5">
    <source>
        <dbReference type="ARBA" id="ARBA00022840"/>
    </source>
</evidence>
<keyword evidence="4" id="KW-0547">Nucleotide-binding</keyword>
<comment type="similarity">
    <text evidence="1">Belongs to the folylpolyglutamate synthase family.</text>
</comment>
<dbReference type="GO" id="GO:0005737">
    <property type="term" value="C:cytoplasm"/>
    <property type="evidence" value="ECO:0007669"/>
    <property type="project" value="TreeGrafter"/>
</dbReference>
<name>A0A9D9NRL3_9BACT</name>
<dbReference type="EMBL" id="JADILX010000060">
    <property type="protein sequence ID" value="MBO8485448.1"/>
    <property type="molecule type" value="Genomic_DNA"/>
</dbReference>
<reference evidence="7" key="1">
    <citation type="submission" date="2020-10" db="EMBL/GenBank/DDBJ databases">
        <authorList>
            <person name="Gilroy R."/>
        </authorList>
    </citation>
    <scope>NUCLEOTIDE SEQUENCE</scope>
    <source>
        <strain evidence="7">B2-16538</strain>
    </source>
</reference>
<evidence type="ECO:0000313" key="7">
    <source>
        <dbReference type="EMBL" id="MBO8485448.1"/>
    </source>
</evidence>
<dbReference type="InterPro" id="IPR036615">
    <property type="entry name" value="Mur_ligase_C_dom_sf"/>
</dbReference>
<dbReference type="InterPro" id="IPR018109">
    <property type="entry name" value="Folylpolyglutamate_synth_CS"/>
</dbReference>
<dbReference type="AlphaFoldDB" id="A0A9D9NRL3"/>